<keyword evidence="14" id="KW-1185">Reference proteome</keyword>
<comment type="similarity">
    <text evidence="8">Belongs to the methyl-accepting chemotaxis (MCP) protein family.</text>
</comment>
<proteinExistence type="inferred from homology"/>
<dbReference type="Gene3D" id="3.30.450.20">
    <property type="entry name" value="PAS domain"/>
    <property type="match status" value="2"/>
</dbReference>
<evidence type="ECO:0000256" key="6">
    <source>
        <dbReference type="ARBA" id="ARBA00023136"/>
    </source>
</evidence>
<dbReference type="CDD" id="cd12912">
    <property type="entry name" value="PDC2_MCP_like"/>
    <property type="match status" value="1"/>
</dbReference>
<dbReference type="Proteomes" id="UP000267017">
    <property type="component" value="Unassembled WGS sequence"/>
</dbReference>
<protein>
    <submittedName>
        <fullName evidence="13">Methyl-accepting chemotaxis protein</fullName>
    </submittedName>
</protein>
<reference evidence="13 14" key="1">
    <citation type="submission" date="2018-11" db="EMBL/GenBank/DDBJ databases">
        <title>Genome sequencing of Paenibacillus sp. KCOM 3021 (= ChDC PVNT-B20).</title>
        <authorList>
            <person name="Kook J.-K."/>
            <person name="Park S.-N."/>
            <person name="Lim Y.K."/>
        </authorList>
    </citation>
    <scope>NUCLEOTIDE SEQUENCE [LARGE SCALE GENOMIC DNA]</scope>
    <source>
        <strain evidence="13 14">KCOM 3021</strain>
    </source>
</reference>
<evidence type="ECO:0000256" key="3">
    <source>
        <dbReference type="ARBA" id="ARBA00022500"/>
    </source>
</evidence>
<dbReference type="Pfam" id="PF00015">
    <property type="entry name" value="MCPsignal"/>
    <property type="match status" value="1"/>
</dbReference>
<dbReference type="InterPro" id="IPR003660">
    <property type="entry name" value="HAMP_dom"/>
</dbReference>
<organism evidence="13 14">
    <name type="scientific">Paenibacillus oralis</name>
    <dbReference type="NCBI Taxonomy" id="2490856"/>
    <lineage>
        <taxon>Bacteria</taxon>
        <taxon>Bacillati</taxon>
        <taxon>Bacillota</taxon>
        <taxon>Bacilli</taxon>
        <taxon>Bacillales</taxon>
        <taxon>Paenibacillaceae</taxon>
        <taxon>Paenibacillus</taxon>
    </lineage>
</organism>
<dbReference type="Pfam" id="PF00672">
    <property type="entry name" value="HAMP"/>
    <property type="match status" value="1"/>
</dbReference>
<dbReference type="Gene3D" id="6.10.340.10">
    <property type="match status" value="1"/>
</dbReference>
<dbReference type="GO" id="GO:0005886">
    <property type="term" value="C:plasma membrane"/>
    <property type="evidence" value="ECO:0007669"/>
    <property type="project" value="UniProtKB-SubCell"/>
</dbReference>
<dbReference type="InterPro" id="IPR033479">
    <property type="entry name" value="dCache_1"/>
</dbReference>
<keyword evidence="6 10" id="KW-0472">Membrane</keyword>
<dbReference type="InterPro" id="IPR004089">
    <property type="entry name" value="MCPsignal_dom"/>
</dbReference>
<feature type="domain" description="Methyl-accepting transducer" evidence="11">
    <location>
        <begin position="386"/>
        <end position="622"/>
    </location>
</feature>
<dbReference type="AlphaFoldDB" id="A0A3P3TZV6"/>
<dbReference type="GO" id="GO:0007165">
    <property type="term" value="P:signal transduction"/>
    <property type="evidence" value="ECO:0007669"/>
    <property type="project" value="UniProtKB-KW"/>
</dbReference>
<evidence type="ECO:0000256" key="2">
    <source>
        <dbReference type="ARBA" id="ARBA00022475"/>
    </source>
</evidence>
<evidence type="ECO:0000256" key="1">
    <source>
        <dbReference type="ARBA" id="ARBA00004651"/>
    </source>
</evidence>
<evidence type="ECO:0000259" key="12">
    <source>
        <dbReference type="PROSITE" id="PS50885"/>
    </source>
</evidence>
<evidence type="ECO:0000256" key="4">
    <source>
        <dbReference type="ARBA" id="ARBA00022692"/>
    </source>
</evidence>
<keyword evidence="2" id="KW-1003">Cell membrane</keyword>
<dbReference type="RefSeq" id="WP_128631070.1">
    <property type="nucleotide sequence ID" value="NZ_RRCN01000001.1"/>
</dbReference>
<keyword evidence="5 10" id="KW-1133">Transmembrane helix</keyword>
<dbReference type="CDD" id="cd06225">
    <property type="entry name" value="HAMP"/>
    <property type="match status" value="1"/>
</dbReference>
<dbReference type="SUPFAM" id="SSF58104">
    <property type="entry name" value="Methyl-accepting chemotaxis protein (MCP) signaling domain"/>
    <property type="match status" value="1"/>
</dbReference>
<name>A0A3P3TZV6_9BACL</name>
<evidence type="ECO:0000256" key="9">
    <source>
        <dbReference type="PROSITE-ProRule" id="PRU00284"/>
    </source>
</evidence>
<keyword evidence="7 9" id="KW-0807">Transducer</keyword>
<evidence type="ECO:0000256" key="10">
    <source>
        <dbReference type="SAM" id="Phobius"/>
    </source>
</evidence>
<evidence type="ECO:0000256" key="8">
    <source>
        <dbReference type="ARBA" id="ARBA00029447"/>
    </source>
</evidence>
<dbReference type="PANTHER" id="PTHR32089">
    <property type="entry name" value="METHYL-ACCEPTING CHEMOTAXIS PROTEIN MCPB"/>
    <property type="match status" value="1"/>
</dbReference>
<keyword evidence="4 10" id="KW-0812">Transmembrane</keyword>
<evidence type="ECO:0000313" key="14">
    <source>
        <dbReference type="Proteomes" id="UP000267017"/>
    </source>
</evidence>
<dbReference type="PROSITE" id="PS50111">
    <property type="entry name" value="CHEMOTAXIS_TRANSDUC_2"/>
    <property type="match status" value="1"/>
</dbReference>
<dbReference type="GO" id="GO:0006935">
    <property type="term" value="P:chemotaxis"/>
    <property type="evidence" value="ECO:0007669"/>
    <property type="project" value="UniProtKB-KW"/>
</dbReference>
<feature type="transmembrane region" description="Helical" evidence="10">
    <location>
        <begin position="294"/>
        <end position="318"/>
    </location>
</feature>
<comment type="caution">
    <text evidence="13">The sequence shown here is derived from an EMBL/GenBank/DDBJ whole genome shotgun (WGS) entry which is preliminary data.</text>
</comment>
<evidence type="ECO:0000256" key="7">
    <source>
        <dbReference type="ARBA" id="ARBA00023224"/>
    </source>
</evidence>
<feature type="transmembrane region" description="Helical" evidence="10">
    <location>
        <begin position="21"/>
        <end position="45"/>
    </location>
</feature>
<dbReference type="EMBL" id="RRCN01000001">
    <property type="protein sequence ID" value="RRJ63226.1"/>
    <property type="molecule type" value="Genomic_DNA"/>
</dbReference>
<dbReference type="Pfam" id="PF02743">
    <property type="entry name" value="dCache_1"/>
    <property type="match status" value="1"/>
</dbReference>
<evidence type="ECO:0000313" key="13">
    <source>
        <dbReference type="EMBL" id="RRJ63226.1"/>
    </source>
</evidence>
<accession>A0A3P3TZV6</accession>
<dbReference type="PANTHER" id="PTHR32089:SF112">
    <property type="entry name" value="LYSOZYME-LIKE PROTEIN-RELATED"/>
    <property type="match status" value="1"/>
</dbReference>
<sequence>MSKTKALQTKTRGKSGAFQRKLLIIILATSLIPLIAASSFFIRYFSGVTTEDSQELAQTTLDLNISKIDEWIMSKTSTVEQLVQQNPQFQSYDPEKMFPILDILEQSDSQTEGFSLIDKNGQLTNNLGMTADMSKSDYFLKAKETNKLAFSEMNYLEALGKYFITAVVPLSDKDGQFIGAVAFSITPDVLTELSNNIKMADTGYGYVVSNNGIYFSYPDAERFSQNMKDYAETPALKNATEAILGKPSGSLTYKDETGKEVITYYGTIPSTGWKMVITVPTSEIFAKVNRASTLSIAIAAVTALIVSAIAFLLARLIVKPILAISQVMKKVASGQLNERVTVHSKDEIGEMSENINQMIESLSGMVKQIDLTIGQVAAASDELLAATRQSSQATAEITSAIREVAGGTETQFRGAEQSARATEEMAQGVQKIAEASGNVSEQAENVSSEVERGYEEIQAAISQMAQIQTAANQTAQDIGRLTEHSKEIGEIVDVISDISNQTALLSLNASIEAARAGEEGRGFAVVAGEVKKLAEQTSESISHIVELIQFIQSSTSQATDSVQTSVREIKDGIASMEKVGVSFGQIRQAIYHVSAQIQDVSATTEQISAGTEEIAASVGDMLTIAKDSADNAQSVAGSASDQAAIMQSIETSAGSLHQLMNELKEQIKVFQA</sequence>
<dbReference type="SMART" id="SM00304">
    <property type="entry name" value="HAMP"/>
    <property type="match status" value="1"/>
</dbReference>
<feature type="domain" description="HAMP" evidence="12">
    <location>
        <begin position="315"/>
        <end position="367"/>
    </location>
</feature>
<gene>
    <name evidence="13" type="ORF">EHV15_10070</name>
</gene>
<dbReference type="PROSITE" id="PS50885">
    <property type="entry name" value="HAMP"/>
    <property type="match status" value="1"/>
</dbReference>
<evidence type="ECO:0000259" key="11">
    <source>
        <dbReference type="PROSITE" id="PS50111"/>
    </source>
</evidence>
<evidence type="ECO:0000256" key="5">
    <source>
        <dbReference type="ARBA" id="ARBA00022989"/>
    </source>
</evidence>
<dbReference type="Gene3D" id="1.10.287.950">
    <property type="entry name" value="Methyl-accepting chemotaxis protein"/>
    <property type="match status" value="1"/>
</dbReference>
<dbReference type="SMART" id="SM00283">
    <property type="entry name" value="MA"/>
    <property type="match status" value="1"/>
</dbReference>
<dbReference type="OrthoDB" id="243053at2"/>
<dbReference type="CDD" id="cd11386">
    <property type="entry name" value="MCP_signal"/>
    <property type="match status" value="1"/>
</dbReference>
<comment type="subcellular location">
    <subcellularLocation>
        <location evidence="1">Cell membrane</location>
        <topology evidence="1">Multi-pass membrane protein</topology>
    </subcellularLocation>
</comment>
<dbReference type="CDD" id="cd18773">
    <property type="entry name" value="PDC1_HK_sensor"/>
    <property type="match status" value="1"/>
</dbReference>
<keyword evidence="3" id="KW-0145">Chemotaxis</keyword>